<keyword evidence="2" id="KW-1185">Reference proteome</keyword>
<organism evidence="1 2">
    <name type="scientific">Lichenibacterium minor</name>
    <dbReference type="NCBI Taxonomy" id="2316528"/>
    <lineage>
        <taxon>Bacteria</taxon>
        <taxon>Pseudomonadati</taxon>
        <taxon>Pseudomonadota</taxon>
        <taxon>Alphaproteobacteria</taxon>
        <taxon>Hyphomicrobiales</taxon>
        <taxon>Lichenihabitantaceae</taxon>
        <taxon>Lichenibacterium</taxon>
    </lineage>
</organism>
<name>A0A4Q2U100_9HYPH</name>
<dbReference type="Proteomes" id="UP000290759">
    <property type="component" value="Unassembled WGS sequence"/>
</dbReference>
<dbReference type="RefSeq" id="WP_129229574.1">
    <property type="nucleotide sequence ID" value="NZ_QYBB01000056.1"/>
</dbReference>
<reference evidence="1 2" key="1">
    <citation type="submission" date="2018-12" db="EMBL/GenBank/DDBJ databases">
        <authorList>
            <person name="Grouzdev D.S."/>
            <person name="Krutkina M.S."/>
        </authorList>
    </citation>
    <scope>NUCLEOTIDE SEQUENCE [LARGE SCALE GENOMIC DNA]</scope>
    <source>
        <strain evidence="1 2">RmlP026</strain>
    </source>
</reference>
<sequence length="207" mass="23097">MNTTPRLTSELYSISREKLHRLANSLLDHNRVLMGGGIASVVRDAEKWSNYLSDKDAIDLLPSTISFSKSIDKLLVILDKLEKTDYASENFSENICTEIYNLIISTISLSKHLEVTETASVIIRQEGTSKANQAIRAKGDRRIDIARPFILGAALKANGKPKNLNSLLTKVNDALLIIKDENGVSIHPPIGLRQLYRWLEMVRANPT</sequence>
<reference evidence="1 2" key="2">
    <citation type="submission" date="2019-02" db="EMBL/GenBank/DDBJ databases">
        <title>'Lichenibacterium ramalinii' gen. nov. sp. nov., 'Lichenibacterium minor' gen. nov. sp. nov.</title>
        <authorList>
            <person name="Pankratov T."/>
        </authorList>
    </citation>
    <scope>NUCLEOTIDE SEQUENCE [LARGE SCALE GENOMIC DNA]</scope>
    <source>
        <strain evidence="1 2">RmlP026</strain>
    </source>
</reference>
<evidence type="ECO:0000313" key="1">
    <source>
        <dbReference type="EMBL" id="RYC29338.1"/>
    </source>
</evidence>
<dbReference type="AlphaFoldDB" id="A0A4Q2U100"/>
<proteinExistence type="predicted"/>
<protein>
    <submittedName>
        <fullName evidence="1">Uncharacterized protein</fullName>
    </submittedName>
</protein>
<comment type="caution">
    <text evidence="1">The sequence shown here is derived from an EMBL/GenBank/DDBJ whole genome shotgun (WGS) entry which is preliminary data.</text>
</comment>
<dbReference type="EMBL" id="QYBB01000056">
    <property type="protein sequence ID" value="RYC29338.1"/>
    <property type="molecule type" value="Genomic_DNA"/>
</dbReference>
<gene>
    <name evidence="1" type="ORF">D3273_24405</name>
</gene>
<evidence type="ECO:0000313" key="2">
    <source>
        <dbReference type="Proteomes" id="UP000290759"/>
    </source>
</evidence>
<accession>A0A4Q2U100</accession>